<evidence type="ECO:0000313" key="3">
    <source>
        <dbReference type="Proteomes" id="UP001603857"/>
    </source>
</evidence>
<dbReference type="InterPro" id="IPR004993">
    <property type="entry name" value="GH3"/>
</dbReference>
<evidence type="ECO:0000259" key="1">
    <source>
        <dbReference type="Pfam" id="PF23572"/>
    </source>
</evidence>
<dbReference type="AlphaFoldDB" id="A0ABD1LUU9"/>
<feature type="domain" description="GH3 C-terminal" evidence="1">
    <location>
        <begin position="1"/>
        <end position="58"/>
    </location>
</feature>
<reference evidence="2 3" key="1">
    <citation type="submission" date="2024-08" db="EMBL/GenBank/DDBJ databases">
        <title>Insights into the chromosomal genome structure of Flemingia macrophylla.</title>
        <authorList>
            <person name="Ding Y."/>
            <person name="Zhao Y."/>
            <person name="Bi W."/>
            <person name="Wu M."/>
            <person name="Zhao G."/>
            <person name="Gong Y."/>
            <person name="Li W."/>
            <person name="Zhang P."/>
        </authorList>
    </citation>
    <scope>NUCLEOTIDE SEQUENCE [LARGE SCALE GENOMIC DNA]</scope>
    <source>
        <strain evidence="2">DYQJB</strain>
        <tissue evidence="2">Leaf</tissue>
    </source>
</reference>
<dbReference type="Proteomes" id="UP001603857">
    <property type="component" value="Unassembled WGS sequence"/>
</dbReference>
<protein>
    <recommendedName>
        <fullName evidence="1">GH3 C-terminal domain-containing protein</fullName>
    </recommendedName>
</protein>
<comment type="caution">
    <text evidence="2">The sequence shown here is derived from an EMBL/GenBank/DDBJ whole genome shotgun (WGS) entry which is preliminary data.</text>
</comment>
<sequence>MEKSFTDHGYVVSTKTNSIGPLELCVLEGGTFKKIFNTFIANGAALSQFKTPRCKNNHTIIYLHPLNSSIKELICAAKKANAESKIYIGGTKMQVNTPRFPKTNCNDIAIKIEVKGEESIGRKVDLHFLHTVRVVFLAIHFRIFTMIYESERIEFVTLQFDKLHKLESLLDAPNTKLRYLGDDMVLITDVTEKDINIWGQMEEKTRVWSAFNIIEKWNVEIYSGHRIACIRCSEVPLHQWNNECFMKLAGLIVSLIKVDEETGDFSIVEFARLLIRKISKNQILWCNKVLMNGSVKEIRMGEELSSNLYVCLCQLRCNVFMANSSKESVYACINHSSLSEFNPMKVSQWGKEVEQMHNENMEVGEFSNSYPTGNAQLEVDNLVQDMILKKAVVGVTMVRKVDIDVLGKEIRK</sequence>
<gene>
    <name evidence="2" type="ORF">Fmac_020739</name>
</gene>
<dbReference type="Pfam" id="PF23572">
    <property type="entry name" value="GH3_C"/>
    <property type="match status" value="1"/>
</dbReference>
<dbReference type="PANTHER" id="PTHR31901:SF48">
    <property type="entry name" value="INDOLE-3-ACETIC ACID-AMIDO SYNTHETASE GH3.10"/>
    <property type="match status" value="1"/>
</dbReference>
<name>A0ABD1LUU9_9FABA</name>
<organism evidence="2 3">
    <name type="scientific">Flemingia macrophylla</name>
    <dbReference type="NCBI Taxonomy" id="520843"/>
    <lineage>
        <taxon>Eukaryota</taxon>
        <taxon>Viridiplantae</taxon>
        <taxon>Streptophyta</taxon>
        <taxon>Embryophyta</taxon>
        <taxon>Tracheophyta</taxon>
        <taxon>Spermatophyta</taxon>
        <taxon>Magnoliopsida</taxon>
        <taxon>eudicotyledons</taxon>
        <taxon>Gunneridae</taxon>
        <taxon>Pentapetalae</taxon>
        <taxon>rosids</taxon>
        <taxon>fabids</taxon>
        <taxon>Fabales</taxon>
        <taxon>Fabaceae</taxon>
        <taxon>Papilionoideae</taxon>
        <taxon>50 kb inversion clade</taxon>
        <taxon>NPAAA clade</taxon>
        <taxon>indigoferoid/millettioid clade</taxon>
        <taxon>Phaseoleae</taxon>
        <taxon>Flemingia</taxon>
    </lineage>
</organism>
<keyword evidence="3" id="KW-1185">Reference proteome</keyword>
<dbReference type="EMBL" id="JBGMDY010000007">
    <property type="protein sequence ID" value="KAL2327312.1"/>
    <property type="molecule type" value="Genomic_DNA"/>
</dbReference>
<dbReference type="PANTHER" id="PTHR31901">
    <property type="entry name" value="GH3 DOMAIN-CONTAINING PROTEIN"/>
    <property type="match status" value="1"/>
</dbReference>
<accession>A0ABD1LUU9</accession>
<dbReference type="InterPro" id="IPR055378">
    <property type="entry name" value="GH3_C"/>
</dbReference>
<evidence type="ECO:0000313" key="2">
    <source>
        <dbReference type="EMBL" id="KAL2327312.1"/>
    </source>
</evidence>
<proteinExistence type="predicted"/>